<feature type="transmembrane region" description="Helical" evidence="1">
    <location>
        <begin position="60"/>
        <end position="79"/>
    </location>
</feature>
<proteinExistence type="predicted"/>
<accession>A0ABV3G762</accession>
<dbReference type="RefSeq" id="WP_061253496.1">
    <property type="nucleotide sequence ID" value="NZ_JBFALK010000001.1"/>
</dbReference>
<dbReference type="Proteomes" id="UP001551675">
    <property type="component" value="Unassembled WGS sequence"/>
</dbReference>
<feature type="transmembrane region" description="Helical" evidence="1">
    <location>
        <begin position="266"/>
        <end position="286"/>
    </location>
</feature>
<organism evidence="3 4">
    <name type="scientific">Microtetraspora glauca</name>
    <dbReference type="NCBI Taxonomy" id="1996"/>
    <lineage>
        <taxon>Bacteria</taxon>
        <taxon>Bacillati</taxon>
        <taxon>Actinomycetota</taxon>
        <taxon>Actinomycetes</taxon>
        <taxon>Streptosporangiales</taxon>
        <taxon>Streptosporangiaceae</taxon>
        <taxon>Microtetraspora</taxon>
    </lineage>
</organism>
<feature type="transmembrane region" description="Helical" evidence="1">
    <location>
        <begin position="196"/>
        <end position="214"/>
    </location>
</feature>
<comment type="caution">
    <text evidence="3">The sequence shown here is derived from an EMBL/GenBank/DDBJ whole genome shotgun (WGS) entry which is preliminary data.</text>
</comment>
<evidence type="ECO:0000259" key="2">
    <source>
        <dbReference type="Pfam" id="PF01757"/>
    </source>
</evidence>
<evidence type="ECO:0000313" key="3">
    <source>
        <dbReference type="EMBL" id="MEV0967473.1"/>
    </source>
</evidence>
<dbReference type="InterPro" id="IPR050879">
    <property type="entry name" value="Acyltransferase_3"/>
</dbReference>
<gene>
    <name evidence="3" type="ORF">AB0I59_02465</name>
</gene>
<dbReference type="InterPro" id="IPR002656">
    <property type="entry name" value="Acyl_transf_3_dom"/>
</dbReference>
<dbReference type="EC" id="2.3.-.-" evidence="3"/>
<dbReference type="PANTHER" id="PTHR23028:SF53">
    <property type="entry name" value="ACYL_TRANSF_3 DOMAIN-CONTAINING PROTEIN"/>
    <property type="match status" value="1"/>
</dbReference>
<feature type="transmembrane region" description="Helical" evidence="1">
    <location>
        <begin position="100"/>
        <end position="120"/>
    </location>
</feature>
<evidence type="ECO:0000256" key="1">
    <source>
        <dbReference type="SAM" id="Phobius"/>
    </source>
</evidence>
<feature type="transmembrane region" description="Helical" evidence="1">
    <location>
        <begin position="342"/>
        <end position="361"/>
    </location>
</feature>
<feature type="domain" description="Acyltransferase 3" evidence="2">
    <location>
        <begin position="22"/>
        <end position="392"/>
    </location>
</feature>
<dbReference type="GO" id="GO:0016746">
    <property type="term" value="F:acyltransferase activity"/>
    <property type="evidence" value="ECO:0007669"/>
    <property type="project" value="UniProtKB-KW"/>
</dbReference>
<feature type="transmembrane region" description="Helical" evidence="1">
    <location>
        <begin position="165"/>
        <end position="184"/>
    </location>
</feature>
<name>A0ABV3G762_MICGL</name>
<keyword evidence="3" id="KW-0012">Acyltransferase</keyword>
<keyword evidence="3" id="KW-0808">Transferase</keyword>
<evidence type="ECO:0000313" key="4">
    <source>
        <dbReference type="Proteomes" id="UP001551675"/>
    </source>
</evidence>
<keyword evidence="4" id="KW-1185">Reference proteome</keyword>
<sequence>MHRDHPALPATAPVDVPQNRLNAVDGLRVLAALAVLIFHIAGITGLHYGDGPLAWVMSRGEARVAIFFAVSGLLLYRPWARSLLGSGPPPGVRVYLLRRALRIFPLYWLVALIALVAFNLDRAKSPWDWIEVLLLLHVYDPTPWWPAIQLAPVGLQQIWTLAIDVSFYLVLPLLAAAIAFVAKAGGASVDTRAKRALLALGLLSLGSFGYLYLIRYPVYTMRMEWWLPRFFPWFAVGMAVCVLTVWSRANTEGGERIRRWCEEIAANAGTCFLFAALLFGLVATPLGGPKTPQSLVPDITADMFRLTAYTLMTLFVVMPVAVRPAVPTWVHRALGHPAMSRLANLSYGLFVWQIIVIWVYYDVTGRPHLDQQFVPVFTAVFAASTLLAWIGYLVIEKPARVLGQRLETRRTAPPPQS</sequence>
<keyword evidence="1" id="KW-0812">Transmembrane</keyword>
<feature type="transmembrane region" description="Helical" evidence="1">
    <location>
        <begin position="373"/>
        <end position="395"/>
    </location>
</feature>
<protein>
    <submittedName>
        <fullName evidence="3">Acyltransferase</fullName>
        <ecNumber evidence="3">2.3.-.-</ecNumber>
    </submittedName>
</protein>
<feature type="transmembrane region" description="Helical" evidence="1">
    <location>
        <begin position="226"/>
        <end position="246"/>
    </location>
</feature>
<dbReference type="EMBL" id="JBFALK010000001">
    <property type="protein sequence ID" value="MEV0967473.1"/>
    <property type="molecule type" value="Genomic_DNA"/>
</dbReference>
<reference evidence="3 4" key="1">
    <citation type="submission" date="2024-06" db="EMBL/GenBank/DDBJ databases">
        <title>The Natural Products Discovery Center: Release of the First 8490 Sequenced Strains for Exploring Actinobacteria Biosynthetic Diversity.</title>
        <authorList>
            <person name="Kalkreuter E."/>
            <person name="Kautsar S.A."/>
            <person name="Yang D."/>
            <person name="Bader C.D."/>
            <person name="Teijaro C.N."/>
            <person name="Fluegel L."/>
            <person name="Davis C.M."/>
            <person name="Simpson J.R."/>
            <person name="Lauterbach L."/>
            <person name="Steele A.D."/>
            <person name="Gui C."/>
            <person name="Meng S."/>
            <person name="Li G."/>
            <person name="Viehrig K."/>
            <person name="Ye F."/>
            <person name="Su P."/>
            <person name="Kiefer A.F."/>
            <person name="Nichols A."/>
            <person name="Cepeda A.J."/>
            <person name="Yan W."/>
            <person name="Fan B."/>
            <person name="Jiang Y."/>
            <person name="Adhikari A."/>
            <person name="Zheng C.-J."/>
            <person name="Schuster L."/>
            <person name="Cowan T.M."/>
            <person name="Smanski M.J."/>
            <person name="Chevrette M.G."/>
            <person name="De Carvalho L.P.S."/>
            <person name="Shen B."/>
        </authorList>
    </citation>
    <scope>NUCLEOTIDE SEQUENCE [LARGE SCALE GENOMIC DNA]</scope>
    <source>
        <strain evidence="3 4">NPDC050100</strain>
    </source>
</reference>
<dbReference type="PANTHER" id="PTHR23028">
    <property type="entry name" value="ACETYLTRANSFERASE"/>
    <property type="match status" value="1"/>
</dbReference>
<keyword evidence="1" id="KW-0472">Membrane</keyword>
<dbReference type="Pfam" id="PF01757">
    <property type="entry name" value="Acyl_transf_3"/>
    <property type="match status" value="1"/>
</dbReference>
<keyword evidence="1" id="KW-1133">Transmembrane helix</keyword>
<feature type="transmembrane region" description="Helical" evidence="1">
    <location>
        <begin position="29"/>
        <end position="48"/>
    </location>
</feature>
<feature type="transmembrane region" description="Helical" evidence="1">
    <location>
        <begin position="306"/>
        <end position="330"/>
    </location>
</feature>